<reference evidence="1 2" key="1">
    <citation type="journal article" date="2018" name="G3 (Bethesda)">
        <title>Phylogenetic and Phylogenomic Definition of Rhizopus Species.</title>
        <authorList>
            <person name="Gryganskyi A.P."/>
            <person name="Golan J."/>
            <person name="Dolatabadi S."/>
            <person name="Mondo S."/>
            <person name="Robb S."/>
            <person name="Idnurm A."/>
            <person name="Muszewska A."/>
            <person name="Steczkiewicz K."/>
            <person name="Masonjones S."/>
            <person name="Liao H.L."/>
            <person name="Gajdeczka M.T."/>
            <person name="Anike F."/>
            <person name="Vuek A."/>
            <person name="Anishchenko I.M."/>
            <person name="Voigt K."/>
            <person name="de Hoog G.S."/>
            <person name="Smith M.E."/>
            <person name="Heitman J."/>
            <person name="Vilgalys R."/>
            <person name="Stajich J.E."/>
        </authorList>
    </citation>
    <scope>NUCLEOTIDE SEQUENCE [LARGE SCALE GENOMIC DNA]</scope>
    <source>
        <strain evidence="1 2">LSU 92-RS-03</strain>
    </source>
</reference>
<dbReference type="InterPro" id="IPR035810">
    <property type="entry name" value="PEBP_euk"/>
</dbReference>
<keyword evidence="2" id="KW-1185">Reference proteome</keyword>
<dbReference type="CDD" id="cd00866">
    <property type="entry name" value="PEBP_euk"/>
    <property type="match status" value="1"/>
</dbReference>
<protein>
    <recommendedName>
        <fullName evidence="3">Phosphatidylethanolamine-binding protein</fullName>
    </recommendedName>
</protein>
<dbReference type="EMBL" id="PJQM01004833">
    <property type="protein sequence ID" value="RCH83176.1"/>
    <property type="molecule type" value="Genomic_DNA"/>
</dbReference>
<dbReference type="PANTHER" id="PTHR11362:SF148">
    <property type="entry name" value="CARBOXYPEPTIDASE Y INHIBITOR"/>
    <property type="match status" value="1"/>
</dbReference>
<dbReference type="GO" id="GO:0030414">
    <property type="term" value="F:peptidase inhibitor activity"/>
    <property type="evidence" value="ECO:0007669"/>
    <property type="project" value="TreeGrafter"/>
</dbReference>
<dbReference type="SUPFAM" id="SSF49777">
    <property type="entry name" value="PEBP-like"/>
    <property type="match status" value="1"/>
</dbReference>
<dbReference type="InterPro" id="IPR008914">
    <property type="entry name" value="PEBP"/>
</dbReference>
<dbReference type="AlphaFoldDB" id="A0A367IZQ8"/>
<evidence type="ECO:0000313" key="1">
    <source>
        <dbReference type="EMBL" id="RCH83176.1"/>
    </source>
</evidence>
<name>A0A367IZQ8_RHIST</name>
<dbReference type="InterPro" id="IPR036610">
    <property type="entry name" value="PEBP-like_sf"/>
</dbReference>
<dbReference type="PANTHER" id="PTHR11362">
    <property type="entry name" value="PHOSPHATIDYLETHANOLAMINE-BINDING PROTEIN"/>
    <property type="match status" value="1"/>
</dbReference>
<feature type="non-terminal residue" evidence="1">
    <location>
        <position position="1"/>
    </location>
</feature>
<dbReference type="Proteomes" id="UP000253551">
    <property type="component" value="Unassembled WGS sequence"/>
</dbReference>
<accession>A0A367IZQ8</accession>
<dbReference type="OrthoDB" id="2506647at2759"/>
<comment type="caution">
    <text evidence="1">The sequence shown here is derived from an EMBL/GenBank/DDBJ whole genome shotgun (WGS) entry which is preliminary data.</text>
</comment>
<organism evidence="1 2">
    <name type="scientific">Rhizopus stolonifer</name>
    <name type="common">Rhizopus nigricans</name>
    <dbReference type="NCBI Taxonomy" id="4846"/>
    <lineage>
        <taxon>Eukaryota</taxon>
        <taxon>Fungi</taxon>
        <taxon>Fungi incertae sedis</taxon>
        <taxon>Mucoromycota</taxon>
        <taxon>Mucoromycotina</taxon>
        <taxon>Mucoromycetes</taxon>
        <taxon>Mucorales</taxon>
        <taxon>Mucorineae</taxon>
        <taxon>Rhizopodaceae</taxon>
        <taxon>Rhizopus</taxon>
    </lineage>
</organism>
<dbReference type="STRING" id="4846.A0A367IZQ8"/>
<dbReference type="Gene3D" id="3.90.280.10">
    <property type="entry name" value="PEBP-like"/>
    <property type="match status" value="1"/>
</dbReference>
<proteinExistence type="predicted"/>
<dbReference type="GO" id="GO:0005543">
    <property type="term" value="F:phospholipid binding"/>
    <property type="evidence" value="ECO:0007669"/>
    <property type="project" value="TreeGrafter"/>
</dbReference>
<evidence type="ECO:0008006" key="3">
    <source>
        <dbReference type="Google" id="ProtNLM"/>
    </source>
</evidence>
<dbReference type="GO" id="GO:0030162">
    <property type="term" value="P:regulation of proteolysis"/>
    <property type="evidence" value="ECO:0007669"/>
    <property type="project" value="TreeGrafter"/>
</dbReference>
<gene>
    <name evidence="1" type="ORF">CU098_003097</name>
</gene>
<dbReference type="Pfam" id="PF01161">
    <property type="entry name" value="PBP"/>
    <property type="match status" value="1"/>
</dbReference>
<sequence length="103" mass="11797">VDPDAPSKEDPKWGPYRHWVIANITASGELTNANELAAYQGPAPPPKTKDHRYIFMLFKQPELNTSFTALSKESNNWDFKNFIQQNNLELIGVNFFISRNDDN</sequence>
<dbReference type="GO" id="GO:0046578">
    <property type="term" value="P:regulation of Ras protein signal transduction"/>
    <property type="evidence" value="ECO:0007669"/>
    <property type="project" value="TreeGrafter"/>
</dbReference>
<evidence type="ECO:0000313" key="2">
    <source>
        <dbReference type="Proteomes" id="UP000253551"/>
    </source>
</evidence>